<reference evidence="2" key="2">
    <citation type="submission" date="2015-06" db="UniProtKB">
        <authorList>
            <consortium name="EnsemblMetazoa"/>
        </authorList>
    </citation>
    <scope>IDENTIFICATION</scope>
</reference>
<dbReference type="Proteomes" id="UP000015102">
    <property type="component" value="Unassembled WGS sequence"/>
</dbReference>
<sequence>MDLDVDNLLMQCAEVVRTSATEAIGLQKPACKDKNGDLITNKKEVLMQNNDEVIPPLKTVVDRAIQRLKNNKSAGTDGIPAELLTVAGVTFNDVFHRLLCNIWISEKMPEEWNVNIIDPVNKKEAIARTFEALTCFPSPSRSLLLSCLLAHINAVLCLESLQPINFAPSGSSLKRPMSPEDSVVQPDEDTMSRTSSRNNKVVPYIRCDHFVYEEINSLHQNTIRILVNVHKRFLLYKEFLYKISPKSLWKTTIKYMPSVLMENGSGFCSAIANMHEENCVQ</sequence>
<evidence type="ECO:0000256" key="1">
    <source>
        <dbReference type="SAM" id="MobiDB-lite"/>
    </source>
</evidence>
<evidence type="ECO:0000313" key="3">
    <source>
        <dbReference type="Proteomes" id="UP000015102"/>
    </source>
</evidence>
<reference evidence="3" key="1">
    <citation type="submission" date="2013-02" db="EMBL/GenBank/DDBJ databases">
        <authorList>
            <person name="Hughes D."/>
        </authorList>
    </citation>
    <scope>NUCLEOTIDE SEQUENCE</scope>
    <source>
        <strain>Durham</strain>
        <strain evidence="3">NC isolate 2 -- Noor lab</strain>
    </source>
</reference>
<dbReference type="EMBL" id="CAQQ02391087">
    <property type="status" value="NOT_ANNOTATED_CDS"/>
    <property type="molecule type" value="Genomic_DNA"/>
</dbReference>
<keyword evidence="3" id="KW-1185">Reference proteome</keyword>
<protein>
    <submittedName>
        <fullName evidence="2">Uncharacterized protein</fullName>
    </submittedName>
</protein>
<name>T1GSW9_MEGSC</name>
<organism evidence="2 3">
    <name type="scientific">Megaselia scalaris</name>
    <name type="common">Humpbacked fly</name>
    <name type="synonym">Phora scalaris</name>
    <dbReference type="NCBI Taxonomy" id="36166"/>
    <lineage>
        <taxon>Eukaryota</taxon>
        <taxon>Metazoa</taxon>
        <taxon>Ecdysozoa</taxon>
        <taxon>Arthropoda</taxon>
        <taxon>Hexapoda</taxon>
        <taxon>Insecta</taxon>
        <taxon>Pterygota</taxon>
        <taxon>Neoptera</taxon>
        <taxon>Endopterygota</taxon>
        <taxon>Diptera</taxon>
        <taxon>Brachycera</taxon>
        <taxon>Muscomorpha</taxon>
        <taxon>Platypezoidea</taxon>
        <taxon>Phoridae</taxon>
        <taxon>Megaseliini</taxon>
        <taxon>Megaselia</taxon>
    </lineage>
</organism>
<dbReference type="STRING" id="36166.T1GSW9"/>
<evidence type="ECO:0000313" key="2">
    <source>
        <dbReference type="EnsemblMetazoa" id="MESCA006781-PA"/>
    </source>
</evidence>
<dbReference type="EnsemblMetazoa" id="MESCA006781-RA">
    <property type="protein sequence ID" value="MESCA006781-PA"/>
    <property type="gene ID" value="MESCA006781"/>
</dbReference>
<feature type="region of interest" description="Disordered" evidence="1">
    <location>
        <begin position="171"/>
        <end position="195"/>
    </location>
</feature>
<dbReference type="EMBL" id="CAQQ02391086">
    <property type="status" value="NOT_ANNOTATED_CDS"/>
    <property type="molecule type" value="Genomic_DNA"/>
</dbReference>
<accession>T1GSW9</accession>
<dbReference type="HOGENOM" id="CLU_991398_0_0_1"/>
<dbReference type="AlphaFoldDB" id="T1GSW9"/>
<proteinExistence type="predicted"/>